<evidence type="ECO:0000256" key="1">
    <source>
        <dbReference type="ARBA" id="ARBA00004173"/>
    </source>
</evidence>
<dbReference type="Proteomes" id="UP000757232">
    <property type="component" value="Unassembled WGS sequence"/>
</dbReference>
<evidence type="ECO:0000256" key="8">
    <source>
        <dbReference type="SAM" id="MobiDB-lite"/>
    </source>
</evidence>
<evidence type="ECO:0000256" key="5">
    <source>
        <dbReference type="ARBA" id="ARBA00023128"/>
    </source>
</evidence>
<dbReference type="GO" id="GO:0003735">
    <property type="term" value="F:structural constituent of ribosome"/>
    <property type="evidence" value="ECO:0007669"/>
    <property type="project" value="TreeGrafter"/>
</dbReference>
<dbReference type="OrthoDB" id="274828at2759"/>
<keyword evidence="4" id="KW-0689">Ribosomal protein</keyword>
<evidence type="ECO:0000313" key="9">
    <source>
        <dbReference type="EMBL" id="OCB85489.1"/>
    </source>
</evidence>
<keyword evidence="10" id="KW-1185">Reference proteome</keyword>
<dbReference type="InterPro" id="IPR027417">
    <property type="entry name" value="P-loop_NTPase"/>
</dbReference>
<comment type="subcellular location">
    <subcellularLocation>
        <location evidence="1">Mitochondrion</location>
    </subcellularLocation>
</comment>
<evidence type="ECO:0000313" key="10">
    <source>
        <dbReference type="Proteomes" id="UP000757232"/>
    </source>
</evidence>
<sequence>MRFTFRIAFTNNKPSKKKKDKKPRDKVPPPLLPLPANQTTAFGGQFETGLEMLPAIKKGEYPEKYYGKAIRFGEVDRPVLKTFGLPRNIFVDFRILSTPCSVSRRMTESIAKRLDSASQEPSTNNRLIMTGSAGCGKSYLMLQQVAYALANEWIVMYIPRAHKLVDSSTAYFYDPRTQMYLQPTASNQILQRFLSVNRKLIDQLQLTRDVAFEKRESVAAGQPLKSLFPIAGMEQHMAPMILSIVLEELGKQEKFPVLLVVDEFQALYCKTEYRNQHYEHIKSYHLSLPRLLMEYASGKRTLALYCKTEYRNQHYEHIKSYHLSLPRLLMEYASGKRTLNRGAVLGAISSSITQYPLGPELKQALSLDEHLNPYTKLRKGLLEYTQGLEPLRVPDKLEYDEAIAMFEIWKKDRALHSEPTDELFLSIYSESSGNARDFVHGGLLATQNS</sequence>
<dbReference type="AlphaFoldDB" id="A0A9Q5N9K1"/>
<dbReference type="SUPFAM" id="SSF52540">
    <property type="entry name" value="P-loop containing nucleoside triphosphate hydrolases"/>
    <property type="match status" value="1"/>
</dbReference>
<dbReference type="Pfam" id="PF10236">
    <property type="entry name" value="DAP3"/>
    <property type="match status" value="2"/>
</dbReference>
<dbReference type="GO" id="GO:0005763">
    <property type="term" value="C:mitochondrial small ribosomal subunit"/>
    <property type="evidence" value="ECO:0007669"/>
    <property type="project" value="TreeGrafter"/>
</dbReference>
<evidence type="ECO:0000256" key="2">
    <source>
        <dbReference type="ARBA" id="ARBA00009863"/>
    </source>
</evidence>
<comment type="similarity">
    <text evidence="2">Belongs to the mitochondrion-specific ribosomal protein mS29 family.</text>
</comment>
<protein>
    <recommendedName>
        <fullName evidence="7">Small ribosomal subunit protein mS29</fullName>
    </recommendedName>
</protein>
<reference evidence="9" key="1">
    <citation type="submission" date="2016-06" db="EMBL/GenBank/DDBJ databases">
        <title>Draft Genome sequence of the fungus Inonotus baumii.</title>
        <authorList>
            <person name="Zhu H."/>
            <person name="Lin W."/>
        </authorList>
    </citation>
    <scope>NUCLEOTIDE SEQUENCE</scope>
    <source>
        <strain evidence="9">821</strain>
    </source>
</reference>
<accession>A0A9Q5N9K1</accession>
<dbReference type="InterPro" id="IPR019368">
    <property type="entry name" value="Ribosomal_mS29"/>
</dbReference>
<gene>
    <name evidence="9" type="ORF">A7U60_g7499</name>
</gene>
<evidence type="ECO:0000256" key="4">
    <source>
        <dbReference type="ARBA" id="ARBA00022980"/>
    </source>
</evidence>
<dbReference type="EMBL" id="LNZH02000209">
    <property type="protein sequence ID" value="OCB85489.1"/>
    <property type="molecule type" value="Genomic_DNA"/>
</dbReference>
<evidence type="ECO:0000256" key="3">
    <source>
        <dbReference type="ARBA" id="ARBA00022946"/>
    </source>
</evidence>
<evidence type="ECO:0000256" key="7">
    <source>
        <dbReference type="ARBA" id="ARBA00035140"/>
    </source>
</evidence>
<keyword evidence="3" id="KW-0809">Transit peptide</keyword>
<keyword evidence="6" id="KW-0687">Ribonucleoprotein</keyword>
<comment type="caution">
    <text evidence="9">The sequence shown here is derived from an EMBL/GenBank/DDBJ whole genome shotgun (WGS) entry which is preliminary data.</text>
</comment>
<proteinExistence type="inferred from homology"/>
<evidence type="ECO:0000256" key="6">
    <source>
        <dbReference type="ARBA" id="ARBA00023274"/>
    </source>
</evidence>
<organism evidence="9 10">
    <name type="scientific">Sanghuangporus baumii</name>
    <name type="common">Phellinus baumii</name>
    <dbReference type="NCBI Taxonomy" id="108892"/>
    <lineage>
        <taxon>Eukaryota</taxon>
        <taxon>Fungi</taxon>
        <taxon>Dikarya</taxon>
        <taxon>Basidiomycota</taxon>
        <taxon>Agaricomycotina</taxon>
        <taxon>Agaricomycetes</taxon>
        <taxon>Hymenochaetales</taxon>
        <taxon>Hymenochaetaceae</taxon>
        <taxon>Sanghuangporus</taxon>
    </lineage>
</organism>
<dbReference type="PANTHER" id="PTHR12810">
    <property type="entry name" value="MITOCHONDRIAL 28S RIBOSOMAL PROTEIN S29"/>
    <property type="match status" value="1"/>
</dbReference>
<name>A0A9Q5N9K1_SANBA</name>
<keyword evidence="5" id="KW-0496">Mitochondrion</keyword>
<feature type="region of interest" description="Disordered" evidence="8">
    <location>
        <begin position="12"/>
        <end position="34"/>
    </location>
</feature>
<dbReference type="PANTHER" id="PTHR12810:SF0">
    <property type="entry name" value="SMALL RIBOSOMAL SUBUNIT PROTEIN MS29"/>
    <property type="match status" value="1"/>
</dbReference>